<gene>
    <name evidence="1" type="ORF">E3T61_03025</name>
</gene>
<organism evidence="1 2">
    <name type="scientific">Cryobacterium lactosi</name>
    <dbReference type="NCBI Taxonomy" id="1259202"/>
    <lineage>
        <taxon>Bacteria</taxon>
        <taxon>Bacillati</taxon>
        <taxon>Actinomycetota</taxon>
        <taxon>Actinomycetes</taxon>
        <taxon>Micrococcales</taxon>
        <taxon>Microbacteriaceae</taxon>
        <taxon>Cryobacterium</taxon>
    </lineage>
</organism>
<keyword evidence="1" id="KW-0238">DNA-binding</keyword>
<name>A0A4R9BY00_9MICO</name>
<reference evidence="1 2" key="1">
    <citation type="submission" date="2019-03" db="EMBL/GenBank/DDBJ databases">
        <title>Genomics of glacier-inhabiting Cryobacterium strains.</title>
        <authorList>
            <person name="Liu Q."/>
            <person name="Xin Y.-H."/>
        </authorList>
    </citation>
    <scope>NUCLEOTIDE SEQUENCE [LARGE SCALE GENOMIC DNA]</scope>
    <source>
        <strain evidence="1 2">Sr59</strain>
    </source>
</reference>
<keyword evidence="2" id="KW-1185">Reference proteome</keyword>
<evidence type="ECO:0000313" key="1">
    <source>
        <dbReference type="EMBL" id="TFD93987.1"/>
    </source>
</evidence>
<dbReference type="AlphaFoldDB" id="A0A4R9BY00"/>
<comment type="caution">
    <text evidence="1">The sequence shown here is derived from an EMBL/GenBank/DDBJ whole genome shotgun (WGS) entry which is preliminary data.</text>
</comment>
<proteinExistence type="predicted"/>
<sequence length="77" mass="8406">MSRTPNTPSLSPVNIDSGIPMLSPKEAALLLCTKPSNLSQWRYESRGPAYVKLGGIIGYRLSDIDAYIMARLVQPKG</sequence>
<dbReference type="Proteomes" id="UP000298468">
    <property type="component" value="Unassembled WGS sequence"/>
</dbReference>
<dbReference type="GO" id="GO:0003677">
    <property type="term" value="F:DNA binding"/>
    <property type="evidence" value="ECO:0007669"/>
    <property type="project" value="UniProtKB-KW"/>
</dbReference>
<accession>A0A4R9BY00</accession>
<dbReference type="OrthoDB" id="5524782at2"/>
<dbReference type="EMBL" id="SOHM01000007">
    <property type="protein sequence ID" value="TFD93987.1"/>
    <property type="molecule type" value="Genomic_DNA"/>
</dbReference>
<evidence type="ECO:0000313" key="2">
    <source>
        <dbReference type="Proteomes" id="UP000298468"/>
    </source>
</evidence>
<protein>
    <submittedName>
        <fullName evidence="1">DNA-binding protein</fullName>
    </submittedName>
</protein>
<dbReference type="RefSeq" id="WP_134639417.1">
    <property type="nucleotide sequence ID" value="NZ_SOHM01000007.1"/>
</dbReference>